<dbReference type="AlphaFoldDB" id="A0A4D7QLI3"/>
<dbReference type="Gene3D" id="3.30.450.20">
    <property type="entry name" value="PAS domain"/>
    <property type="match status" value="1"/>
</dbReference>
<dbReference type="PANTHER" id="PTHR41523">
    <property type="entry name" value="TWO-COMPONENT SYSTEM SENSOR PROTEIN"/>
    <property type="match status" value="1"/>
</dbReference>
<accession>A0A4D7QLI3</accession>
<dbReference type="EMBL" id="CP039865">
    <property type="protein sequence ID" value="QCK88025.1"/>
    <property type="molecule type" value="Genomic_DNA"/>
</dbReference>
<evidence type="ECO:0000256" key="1">
    <source>
        <dbReference type="ARBA" id="ARBA00000085"/>
    </source>
</evidence>
<dbReference type="SUPFAM" id="SSF55785">
    <property type="entry name" value="PYP-like sensor domain (PAS domain)"/>
    <property type="match status" value="1"/>
</dbReference>
<evidence type="ECO:0000256" key="2">
    <source>
        <dbReference type="ARBA" id="ARBA00012438"/>
    </source>
</evidence>
<keyword evidence="8" id="KW-0067">ATP-binding</keyword>
<keyword evidence="4" id="KW-0597">Phosphoprotein</keyword>
<proteinExistence type="predicted"/>
<name>A0A4D7QLI3_9HYPH</name>
<sequence length="364" mass="40281">MNKSPFDEIYEATPDAVVVIDRSGHILFANKRVEALLGYAPRDLVGKPHGVLMPARYHDTHTAHVQRFMIEPKPRIMGPGLDLYALRKDGSEFKTEISLSPYQAPDGLVVIAAMRDREALVPSKSALEFENAALRDTLSRTRLDSSRLLEQAGIEAAEHEASQRLQRLLLEELHHRMKNMLATVVGIASQTLRASETLEEGRQAVSSRLVAMGRAQDLLLRANEISIELADLISAAIEPFDIHEVRRFVVQNTLIVIGPGAILPLTMSLNELCTNAVKYGALSNETGRVNITSTVDEETQLFSLTWTETGGPVVQEPVRRSFGTRLLGALATQLHGDVRLRYEPQGVVYQIDIPLALLRTLRAS</sequence>
<dbReference type="Pfam" id="PF07536">
    <property type="entry name" value="HWE_HK"/>
    <property type="match status" value="1"/>
</dbReference>
<evidence type="ECO:0000256" key="6">
    <source>
        <dbReference type="ARBA" id="ARBA00022741"/>
    </source>
</evidence>
<comment type="catalytic activity">
    <reaction evidence="1">
        <text>ATP + protein L-histidine = ADP + protein N-phospho-L-histidine.</text>
        <dbReference type="EC" id="2.7.13.3"/>
    </reaction>
</comment>
<dbReference type="PROSITE" id="PS50112">
    <property type="entry name" value="PAS"/>
    <property type="match status" value="1"/>
</dbReference>
<dbReference type="SUPFAM" id="SSF55874">
    <property type="entry name" value="ATPase domain of HSP90 chaperone/DNA topoisomerase II/histidine kinase"/>
    <property type="match status" value="1"/>
</dbReference>
<organism evidence="10 11">
    <name type="scientific">Phreatobacter aquaticus</name>
    <dbReference type="NCBI Taxonomy" id="2570229"/>
    <lineage>
        <taxon>Bacteria</taxon>
        <taxon>Pseudomonadati</taxon>
        <taxon>Pseudomonadota</taxon>
        <taxon>Alphaproteobacteria</taxon>
        <taxon>Hyphomicrobiales</taxon>
        <taxon>Phreatobacteraceae</taxon>
        <taxon>Phreatobacter</taxon>
    </lineage>
</organism>
<keyword evidence="11" id="KW-1185">Reference proteome</keyword>
<keyword evidence="6" id="KW-0547">Nucleotide-binding</keyword>
<dbReference type="PANTHER" id="PTHR41523:SF7">
    <property type="entry name" value="HISTIDINE KINASE"/>
    <property type="match status" value="1"/>
</dbReference>
<dbReference type="NCBIfam" id="TIGR00229">
    <property type="entry name" value="sensory_box"/>
    <property type="match status" value="1"/>
</dbReference>
<evidence type="ECO:0000256" key="7">
    <source>
        <dbReference type="ARBA" id="ARBA00022777"/>
    </source>
</evidence>
<keyword evidence="5" id="KW-0808">Transferase</keyword>
<dbReference type="InterPro" id="IPR011102">
    <property type="entry name" value="Sig_transdc_His_kinase_HWE"/>
</dbReference>
<keyword evidence="7" id="KW-0418">Kinase</keyword>
<protein>
    <recommendedName>
        <fullName evidence="3">Blue-light-activated histidine kinase</fullName>
        <ecNumber evidence="2">2.7.13.3</ecNumber>
    </recommendedName>
</protein>
<dbReference type="RefSeq" id="WP_137101353.1">
    <property type="nucleotide sequence ID" value="NZ_CP039865.1"/>
</dbReference>
<dbReference type="InterPro" id="IPR013767">
    <property type="entry name" value="PAS_fold"/>
</dbReference>
<dbReference type="GO" id="GO:0004673">
    <property type="term" value="F:protein histidine kinase activity"/>
    <property type="evidence" value="ECO:0007669"/>
    <property type="project" value="UniProtKB-EC"/>
</dbReference>
<dbReference type="InterPro" id="IPR035965">
    <property type="entry name" value="PAS-like_dom_sf"/>
</dbReference>
<dbReference type="EC" id="2.7.13.3" evidence="2"/>
<dbReference type="CDD" id="cd00130">
    <property type="entry name" value="PAS"/>
    <property type="match status" value="1"/>
</dbReference>
<dbReference type="GO" id="GO:0005524">
    <property type="term" value="F:ATP binding"/>
    <property type="evidence" value="ECO:0007669"/>
    <property type="project" value="UniProtKB-KW"/>
</dbReference>
<dbReference type="InterPro" id="IPR000014">
    <property type="entry name" value="PAS"/>
</dbReference>
<evidence type="ECO:0000256" key="8">
    <source>
        <dbReference type="ARBA" id="ARBA00022840"/>
    </source>
</evidence>
<evidence type="ECO:0000313" key="11">
    <source>
        <dbReference type="Proteomes" id="UP000298588"/>
    </source>
</evidence>
<feature type="domain" description="PAS" evidence="9">
    <location>
        <begin position="2"/>
        <end position="47"/>
    </location>
</feature>
<dbReference type="GO" id="GO:0006355">
    <property type="term" value="P:regulation of DNA-templated transcription"/>
    <property type="evidence" value="ECO:0007669"/>
    <property type="project" value="InterPro"/>
</dbReference>
<dbReference type="KEGG" id="paqt:E8L99_20840"/>
<dbReference type="Proteomes" id="UP000298588">
    <property type="component" value="Chromosome"/>
</dbReference>
<evidence type="ECO:0000256" key="4">
    <source>
        <dbReference type="ARBA" id="ARBA00022553"/>
    </source>
</evidence>
<dbReference type="Gene3D" id="3.30.565.10">
    <property type="entry name" value="Histidine kinase-like ATPase, C-terminal domain"/>
    <property type="match status" value="1"/>
</dbReference>
<dbReference type="Pfam" id="PF00989">
    <property type="entry name" value="PAS"/>
    <property type="match status" value="1"/>
</dbReference>
<evidence type="ECO:0000259" key="9">
    <source>
        <dbReference type="PROSITE" id="PS50112"/>
    </source>
</evidence>
<dbReference type="SMART" id="SM00911">
    <property type="entry name" value="HWE_HK"/>
    <property type="match status" value="1"/>
</dbReference>
<evidence type="ECO:0000313" key="10">
    <source>
        <dbReference type="EMBL" id="QCK88025.1"/>
    </source>
</evidence>
<dbReference type="SMART" id="SM00091">
    <property type="entry name" value="PAS"/>
    <property type="match status" value="1"/>
</dbReference>
<evidence type="ECO:0000256" key="3">
    <source>
        <dbReference type="ARBA" id="ARBA00021740"/>
    </source>
</evidence>
<gene>
    <name evidence="10" type="ORF">E8L99_20840</name>
</gene>
<reference evidence="10 11" key="1">
    <citation type="submission" date="2019-04" db="EMBL/GenBank/DDBJ databases">
        <title>Phreatobacter aquaticus sp. nov.</title>
        <authorList>
            <person name="Choi A."/>
            <person name="Baek K."/>
        </authorList>
    </citation>
    <scope>NUCLEOTIDE SEQUENCE [LARGE SCALE GENOMIC DNA]</scope>
    <source>
        <strain evidence="10 11">NMCR1094</strain>
    </source>
</reference>
<dbReference type="OrthoDB" id="9813940at2"/>
<evidence type="ECO:0000256" key="5">
    <source>
        <dbReference type="ARBA" id="ARBA00022679"/>
    </source>
</evidence>
<dbReference type="InterPro" id="IPR036890">
    <property type="entry name" value="HATPase_C_sf"/>
</dbReference>